<proteinExistence type="predicted"/>
<feature type="non-terminal residue" evidence="2">
    <location>
        <position position="74"/>
    </location>
</feature>
<dbReference type="EMBL" id="CADCUW010000162">
    <property type="protein sequence ID" value="CAA9402054.1"/>
    <property type="molecule type" value="Genomic_DNA"/>
</dbReference>
<evidence type="ECO:0000256" key="1">
    <source>
        <dbReference type="SAM" id="MobiDB-lite"/>
    </source>
</evidence>
<name>A0A6J4P747_9ACTN</name>
<feature type="compositionally biased region" description="Low complexity" evidence="1">
    <location>
        <begin position="18"/>
        <end position="42"/>
    </location>
</feature>
<evidence type="ECO:0000313" key="2">
    <source>
        <dbReference type="EMBL" id="CAA9402054.1"/>
    </source>
</evidence>
<gene>
    <name evidence="2" type="ORF">AVDCRST_MAG01-01-1090</name>
</gene>
<dbReference type="AlphaFoldDB" id="A0A6J4P747"/>
<accession>A0A6J4P747</accession>
<feature type="region of interest" description="Disordered" evidence="1">
    <location>
        <begin position="1"/>
        <end position="52"/>
    </location>
</feature>
<feature type="non-terminal residue" evidence="2">
    <location>
        <position position="1"/>
    </location>
</feature>
<protein>
    <submittedName>
        <fullName evidence="2">Uncharacterized protein</fullName>
    </submittedName>
</protein>
<sequence length="74" mass="7977">WPGISNGPERGRLKPCASSRSITPSRQPPRSSTPTRTPLTTRRSLKMKADTSKPCGAICGRAGTRPCGSGRERR</sequence>
<reference evidence="2" key="1">
    <citation type="submission" date="2020-02" db="EMBL/GenBank/DDBJ databases">
        <authorList>
            <person name="Meier V. D."/>
        </authorList>
    </citation>
    <scope>NUCLEOTIDE SEQUENCE</scope>
    <source>
        <strain evidence="2">AVDCRST_MAG01</strain>
    </source>
</reference>
<organism evidence="2">
    <name type="scientific">uncultured Rubrobacteraceae bacterium</name>
    <dbReference type="NCBI Taxonomy" id="349277"/>
    <lineage>
        <taxon>Bacteria</taxon>
        <taxon>Bacillati</taxon>
        <taxon>Actinomycetota</taxon>
        <taxon>Rubrobacteria</taxon>
        <taxon>Rubrobacterales</taxon>
        <taxon>Rubrobacteraceae</taxon>
        <taxon>environmental samples</taxon>
    </lineage>
</organism>